<keyword evidence="1" id="KW-1133">Transmembrane helix</keyword>
<dbReference type="InterPro" id="IPR001036">
    <property type="entry name" value="Acrflvin-R"/>
</dbReference>
<sequence length="1126" mass="122149">MNIGKLSMQYRTVVITVIALLTVWGSITFMTMPRREDPQFTIRTCVVATAWPGAPAIKVEELITDKIETALDGLEEVEKLESTTINGLSTVYVNLTDDVPVDAIQNVWDKVRAKVDLVTMPTDKVRPVVNDDFGSTAVMLLAIYQTPLPGQAEVDERVRYSPRELEIFAERVQDSARLLPGVAEVELYGVRDEAIYIETDLGNWAQIELTTDQLRNLVEQRNIVSPGGSIDTAAGRFNVKPGGEFDAVNEIESIAVGAVQTGRTASPVRLRDIGLSVHRDYEDPASVICRYSDTTGTYPAVTLAITMKAGGNIIEVCNACVEKYERLVNVEQLLPADLAITPVSLQADNVNAKVNDVINNVISAIVIVVIVVFLFVGARTSIVMAANIPIVVLAAIAIIRWFGVEIEQISLASIIIALGLLVDNAVQVCDQTRTNVMDGMTPAEGAMEAANTLMFPMLAGTLTTVAAFFPMLLALKGGGAEYVYSLPVTLSTTLLVSWLFAMTICVILAAAFIRAPKDPNVPTAPLPWLGYEMAKVGQRIARMFHRKNSDSDAIEADGSNSVTDTNDNDSPGENIFLRLYGVAAHLAVKFKWPVVLGTIGLLFATVQLPVSTEFFPQDRRDQFYINISLPETSTIEQTNQVVKQVESTIRTLSQSTNADGEPIERLRAMRSMVGGGGSRWALGLNPQSPASNVAEILIRTTDGEVTAGFIADIRRVADEGDQDLGLKPITGARVVPKSLSLGPPAEPVVIRVSGDGFANMQDLRRVTNEVKQLVREQEGTWDVHDSWGVYGFQLTLDIDDEKANLAGVSNADVADTLNAYYSGLRLSTFREGDHSVPVYFRLAADQRNDLSGIDRAYVEGQNGKLPLNSIATTRPVRTPVKIERRDMNRTIEVKAEVEDGISGNDVVNAIMNSEAMAKIRANLPTGFTIEVGGSLEESQDASVQMGTSFLISFLVIVLILVVMYNGWSKTLVILATLPMAVIGAWYGLYLTSNPLGFMPQLGLLSLFGIVLNTGIIFIEFADILIKQKVSEGDGSGPISGITRAEFRQCLVEAGKQRMLPIFLTTATTVGGLFPLALSGGPLWEGLAWLMIFGLLVATLLTLFVVPALYAIVVETFRINPIGKSDA</sequence>
<dbReference type="GO" id="GO:0042910">
    <property type="term" value="F:xenobiotic transmembrane transporter activity"/>
    <property type="evidence" value="ECO:0007669"/>
    <property type="project" value="TreeGrafter"/>
</dbReference>
<evidence type="ECO:0000256" key="1">
    <source>
        <dbReference type="SAM" id="Phobius"/>
    </source>
</evidence>
<dbReference type="STRING" id="980251.GCA_001642875_02182"/>
<feature type="transmembrane region" description="Helical" evidence="1">
    <location>
        <begin position="1061"/>
        <end position="1080"/>
    </location>
</feature>
<reference evidence="2 3" key="1">
    <citation type="submission" date="2019-08" db="EMBL/GenBank/DDBJ databases">
        <title>Deep-cultivation of Planctomycetes and their phenomic and genomic characterization uncovers novel biology.</title>
        <authorList>
            <person name="Wiegand S."/>
            <person name="Jogler M."/>
            <person name="Boedeker C."/>
            <person name="Pinto D."/>
            <person name="Vollmers J."/>
            <person name="Rivas-Marin E."/>
            <person name="Kohn T."/>
            <person name="Peeters S.H."/>
            <person name="Heuer A."/>
            <person name="Rast P."/>
            <person name="Oberbeckmann S."/>
            <person name="Bunk B."/>
            <person name="Jeske O."/>
            <person name="Meyerdierks A."/>
            <person name="Storesund J.E."/>
            <person name="Kallscheuer N."/>
            <person name="Luecker S."/>
            <person name="Lage O.M."/>
            <person name="Pohl T."/>
            <person name="Merkel B.J."/>
            <person name="Hornburger P."/>
            <person name="Mueller R.-W."/>
            <person name="Bruemmer F."/>
            <person name="Labrenz M."/>
            <person name="Spormann A.M."/>
            <person name="Op den Camp H."/>
            <person name="Overmann J."/>
            <person name="Amann R."/>
            <person name="Jetten M.S.M."/>
            <person name="Mascher T."/>
            <person name="Medema M.H."/>
            <person name="Devos D.P."/>
            <person name="Kaster A.-K."/>
            <person name="Ovreas L."/>
            <person name="Rohde M."/>
            <person name="Galperin M.Y."/>
            <person name="Jogler C."/>
        </authorList>
    </citation>
    <scope>NUCLEOTIDE SEQUENCE [LARGE SCALE GENOMIC DNA]</scope>
    <source>
        <strain evidence="2 3">FC18</strain>
    </source>
</reference>
<dbReference type="SUPFAM" id="SSF82866">
    <property type="entry name" value="Multidrug efflux transporter AcrB transmembrane domain"/>
    <property type="match status" value="2"/>
</dbReference>
<dbReference type="EMBL" id="CP042912">
    <property type="protein sequence ID" value="QEG22670.1"/>
    <property type="molecule type" value="Genomic_DNA"/>
</dbReference>
<dbReference type="Pfam" id="PF00873">
    <property type="entry name" value="ACR_tran"/>
    <property type="match status" value="2"/>
</dbReference>
<keyword evidence="1" id="KW-0812">Transmembrane</keyword>
<dbReference type="SUPFAM" id="SSF82693">
    <property type="entry name" value="Multidrug efflux transporter AcrB pore domain, PN1, PN2, PC1 and PC2 subdomains"/>
    <property type="match status" value="2"/>
</dbReference>
<evidence type="ECO:0000313" key="2">
    <source>
        <dbReference type="EMBL" id="QEG22670.1"/>
    </source>
</evidence>
<dbReference type="Gene3D" id="3.30.70.1440">
    <property type="entry name" value="Multidrug efflux transporter AcrB pore domain"/>
    <property type="match status" value="1"/>
</dbReference>
<feature type="transmembrane region" description="Helical" evidence="1">
    <location>
        <begin position="357"/>
        <end position="376"/>
    </location>
</feature>
<dbReference type="SUPFAM" id="SSF82714">
    <property type="entry name" value="Multidrug efflux transporter AcrB TolC docking domain, DN and DC subdomains"/>
    <property type="match status" value="1"/>
</dbReference>
<dbReference type="Gene3D" id="3.30.70.1320">
    <property type="entry name" value="Multidrug efflux transporter AcrB pore domain like"/>
    <property type="match status" value="1"/>
</dbReference>
<dbReference type="PANTHER" id="PTHR32063">
    <property type="match status" value="1"/>
</dbReference>
<feature type="transmembrane region" description="Helical" evidence="1">
    <location>
        <begin position="495"/>
        <end position="513"/>
    </location>
</feature>
<dbReference type="AlphaFoldDB" id="A0A5B9PC90"/>
<dbReference type="KEGG" id="mff:MFFC18_25530"/>
<dbReference type="GO" id="GO:0005886">
    <property type="term" value="C:plasma membrane"/>
    <property type="evidence" value="ECO:0007669"/>
    <property type="project" value="TreeGrafter"/>
</dbReference>
<dbReference type="PANTHER" id="PTHR32063:SF18">
    <property type="entry name" value="CATION EFFLUX SYSTEM PROTEIN"/>
    <property type="match status" value="1"/>
</dbReference>
<feature type="transmembrane region" description="Helical" evidence="1">
    <location>
        <begin position="409"/>
        <end position="429"/>
    </location>
</feature>
<organism evidence="2 3">
    <name type="scientific">Mariniblastus fucicola</name>
    <dbReference type="NCBI Taxonomy" id="980251"/>
    <lineage>
        <taxon>Bacteria</taxon>
        <taxon>Pseudomonadati</taxon>
        <taxon>Planctomycetota</taxon>
        <taxon>Planctomycetia</taxon>
        <taxon>Pirellulales</taxon>
        <taxon>Pirellulaceae</taxon>
        <taxon>Mariniblastus</taxon>
    </lineage>
</organism>
<dbReference type="Gene3D" id="1.20.1640.10">
    <property type="entry name" value="Multidrug efflux transporter AcrB transmembrane domain"/>
    <property type="match status" value="2"/>
</dbReference>
<feature type="transmembrane region" description="Helical" evidence="1">
    <location>
        <begin position="945"/>
        <end position="964"/>
    </location>
</feature>
<keyword evidence="1" id="KW-0472">Membrane</keyword>
<feature type="transmembrane region" description="Helical" evidence="1">
    <location>
        <begin position="12"/>
        <end position="32"/>
    </location>
</feature>
<feature type="transmembrane region" description="Helical" evidence="1">
    <location>
        <begin position="592"/>
        <end position="610"/>
    </location>
</feature>
<dbReference type="PRINTS" id="PR00702">
    <property type="entry name" value="ACRIFLAVINRP"/>
</dbReference>
<feature type="transmembrane region" description="Helical" evidence="1">
    <location>
        <begin position="971"/>
        <end position="989"/>
    </location>
</feature>
<evidence type="ECO:0000313" key="3">
    <source>
        <dbReference type="Proteomes" id="UP000322214"/>
    </source>
</evidence>
<gene>
    <name evidence="2" type="primary">ttgH</name>
    <name evidence="2" type="ORF">MFFC18_25530</name>
</gene>
<dbReference type="OrthoDB" id="9757876at2"/>
<dbReference type="RefSeq" id="WP_075084602.1">
    <property type="nucleotide sequence ID" value="NZ_CP042912.1"/>
</dbReference>
<dbReference type="Gene3D" id="3.30.2090.10">
    <property type="entry name" value="Multidrug efflux transporter AcrB TolC docking domain, DN and DC subdomains"/>
    <property type="match status" value="2"/>
</dbReference>
<feature type="transmembrane region" description="Helical" evidence="1">
    <location>
        <begin position="1001"/>
        <end position="1021"/>
    </location>
</feature>
<dbReference type="Gene3D" id="3.30.70.1430">
    <property type="entry name" value="Multidrug efflux transporter AcrB pore domain"/>
    <property type="match status" value="2"/>
</dbReference>
<keyword evidence="3" id="KW-1185">Reference proteome</keyword>
<protein>
    <submittedName>
        <fullName evidence="2">Toluene efflux pump membrane transporter TtgH</fullName>
    </submittedName>
</protein>
<dbReference type="Proteomes" id="UP000322214">
    <property type="component" value="Chromosome"/>
</dbReference>
<feature type="transmembrane region" description="Helical" evidence="1">
    <location>
        <begin position="450"/>
        <end position="475"/>
    </location>
</feature>
<name>A0A5B9PC90_9BACT</name>
<feature type="transmembrane region" description="Helical" evidence="1">
    <location>
        <begin position="1086"/>
        <end position="1113"/>
    </location>
</feature>
<dbReference type="InterPro" id="IPR027463">
    <property type="entry name" value="AcrB_DN_DC_subdom"/>
</dbReference>
<proteinExistence type="predicted"/>
<feature type="transmembrane region" description="Helical" evidence="1">
    <location>
        <begin position="383"/>
        <end position="403"/>
    </location>
</feature>
<accession>A0A5B9PC90</accession>